<organism evidence="2 3">
    <name type="scientific">Peribacillus glennii</name>
    <dbReference type="NCBI Taxonomy" id="2303991"/>
    <lineage>
        <taxon>Bacteria</taxon>
        <taxon>Bacillati</taxon>
        <taxon>Bacillota</taxon>
        <taxon>Bacilli</taxon>
        <taxon>Bacillales</taxon>
        <taxon>Bacillaceae</taxon>
        <taxon>Peribacillus</taxon>
    </lineage>
</organism>
<dbReference type="Gene3D" id="3.30.310.70">
    <property type="entry name" value="TT1751-like domain"/>
    <property type="match status" value="1"/>
</dbReference>
<dbReference type="Proteomes" id="UP000262939">
    <property type="component" value="Unassembled WGS sequence"/>
</dbReference>
<dbReference type="CDD" id="cd14797">
    <property type="entry name" value="DUF302"/>
    <property type="match status" value="1"/>
</dbReference>
<dbReference type="PIRSF" id="PIRSF021774">
    <property type="entry name" value="UCP021774"/>
    <property type="match status" value="1"/>
</dbReference>
<sequence>MWINTVSTGKTISDAIDALESSLQQGKFGVLWKFDIKDKLAEKGFQLDEEFVVLEVCNPKEAERVLKENKLVGYFLPYKIVVYKDAEQTKIGLPKPTALISMLDEPALQEIAVDIERRLLSCIDKSV</sequence>
<gene>
    <name evidence="2" type="ORF">D0466_01790</name>
</gene>
<dbReference type="EMBL" id="QVTD01000003">
    <property type="protein sequence ID" value="RFU64685.1"/>
    <property type="molecule type" value="Genomic_DNA"/>
</dbReference>
<dbReference type="OrthoDB" id="9791067at2"/>
<dbReference type="SUPFAM" id="SSF103247">
    <property type="entry name" value="TT1751-like"/>
    <property type="match status" value="1"/>
</dbReference>
<dbReference type="AlphaFoldDB" id="A0A372LEF2"/>
<comment type="caution">
    <text evidence="2">The sequence shown here is derived from an EMBL/GenBank/DDBJ whole genome shotgun (WGS) entry which is preliminary data.</text>
</comment>
<feature type="domain" description="DUF302" evidence="1">
    <location>
        <begin position="34"/>
        <end position="96"/>
    </location>
</feature>
<evidence type="ECO:0000313" key="2">
    <source>
        <dbReference type="EMBL" id="RFU64685.1"/>
    </source>
</evidence>
<name>A0A372LEF2_9BACI</name>
<evidence type="ECO:0000259" key="1">
    <source>
        <dbReference type="Pfam" id="PF03625"/>
    </source>
</evidence>
<accession>A0A372LEF2</accession>
<dbReference type="Pfam" id="PF03625">
    <property type="entry name" value="DUF302"/>
    <property type="match status" value="1"/>
</dbReference>
<dbReference type="PANTHER" id="PTHR38342:SF1">
    <property type="entry name" value="SLR5037 PROTEIN"/>
    <property type="match status" value="1"/>
</dbReference>
<dbReference type="InterPro" id="IPR005180">
    <property type="entry name" value="DUF302"/>
</dbReference>
<reference evidence="2 3" key="1">
    <citation type="submission" date="2018-08" db="EMBL/GenBank/DDBJ databases">
        <title>Bacillus chawlae sp. nov., Bacillus glennii sp. nov., and Bacillus saganii sp. nov. Isolated from the Vehicle Assembly Building at Kennedy Space Center where the Viking Spacecraft were Assembled.</title>
        <authorList>
            <person name="Seuylemezian A."/>
            <person name="Vaishampayan P."/>
        </authorList>
    </citation>
    <scope>NUCLEOTIDE SEQUENCE [LARGE SCALE GENOMIC DNA]</scope>
    <source>
        <strain evidence="2 3">V44-8</strain>
    </source>
</reference>
<proteinExistence type="predicted"/>
<dbReference type="InterPro" id="IPR016796">
    <property type="entry name" value="UCP021774"/>
</dbReference>
<keyword evidence="3" id="KW-1185">Reference proteome</keyword>
<protein>
    <submittedName>
        <fullName evidence="2">DUF302 domain-containing protein</fullName>
    </submittedName>
</protein>
<dbReference type="PANTHER" id="PTHR38342">
    <property type="entry name" value="SLR5037 PROTEIN"/>
    <property type="match status" value="1"/>
</dbReference>
<evidence type="ECO:0000313" key="3">
    <source>
        <dbReference type="Proteomes" id="UP000262939"/>
    </source>
</evidence>
<dbReference type="InterPro" id="IPR035923">
    <property type="entry name" value="TT1751-like_sf"/>
</dbReference>